<sequence length="302" mass="34478">MTNTSSPIPHLLWFDLTQEDSSDDVPGQFADCCRISRAPGVSLTGLDLRLRPDMICLQYDSPDALGLNRLLAIKRQAPSIPVTMLTVQHSEELAIWAFRSGAWDYLVLPLANAERQRYLRALRQLCELRRNPPSGRQKRPLERSQELPESVRLTARAQKQQPLERVMQHIQQHFHEPLDQKSMADLCNMTPIRFSRAFKDVYGVGFLEFVQSKRMEHAHDLLLNSQMPVSSIAYASGFKDPSYFTRAFRQHYGLSPSEFRSRNSIAGLKLPVLPKTREAERGWSERLALPILDMTGLALPIE</sequence>
<dbReference type="SUPFAM" id="SSF46689">
    <property type="entry name" value="Homeodomain-like"/>
    <property type="match status" value="2"/>
</dbReference>
<comment type="caution">
    <text evidence="4">Lacks conserved residue(s) required for the propagation of feature annotation.</text>
</comment>
<evidence type="ECO:0000256" key="1">
    <source>
        <dbReference type="ARBA" id="ARBA00023015"/>
    </source>
</evidence>
<dbReference type="InterPro" id="IPR009057">
    <property type="entry name" value="Homeodomain-like_sf"/>
</dbReference>
<protein>
    <submittedName>
        <fullName evidence="8">Two component transcriptional regulator, AraC family</fullName>
    </submittedName>
</protein>
<dbReference type="InterPro" id="IPR018062">
    <property type="entry name" value="HTH_AraC-typ_CS"/>
</dbReference>
<dbReference type="SUPFAM" id="SSF52172">
    <property type="entry name" value="CheY-like"/>
    <property type="match status" value="1"/>
</dbReference>
<dbReference type="AlphaFoldDB" id="A0A0C4WLV1"/>
<dbReference type="PROSITE" id="PS50110">
    <property type="entry name" value="RESPONSE_REGULATORY"/>
    <property type="match status" value="1"/>
</dbReference>
<dbReference type="InterPro" id="IPR011006">
    <property type="entry name" value="CheY-like_superfamily"/>
</dbReference>
<evidence type="ECO:0000256" key="2">
    <source>
        <dbReference type="ARBA" id="ARBA00023125"/>
    </source>
</evidence>
<keyword evidence="1" id="KW-0805">Transcription regulation</keyword>
<dbReference type="GO" id="GO:0003700">
    <property type="term" value="F:DNA-binding transcription factor activity"/>
    <property type="evidence" value="ECO:0007669"/>
    <property type="project" value="InterPro"/>
</dbReference>
<name>A0A0C4WLV1_9GAMM</name>
<proteinExistence type="predicted"/>
<organism evidence="8 9">
    <name type="scientific">Azotobacter chroococcum NCIMB 8003</name>
    <dbReference type="NCBI Taxonomy" id="1328314"/>
    <lineage>
        <taxon>Bacteria</taxon>
        <taxon>Pseudomonadati</taxon>
        <taxon>Pseudomonadota</taxon>
        <taxon>Gammaproteobacteria</taxon>
        <taxon>Pseudomonadales</taxon>
        <taxon>Pseudomonadaceae</taxon>
        <taxon>Azotobacter</taxon>
    </lineage>
</organism>
<dbReference type="HOGENOM" id="CLU_000445_5_3_6"/>
<feature type="domain" description="Response regulatory" evidence="7">
    <location>
        <begin position="1"/>
        <end position="123"/>
    </location>
</feature>
<dbReference type="PANTHER" id="PTHR43280:SF2">
    <property type="entry name" value="HTH-TYPE TRANSCRIPTIONAL REGULATOR EXSA"/>
    <property type="match status" value="1"/>
</dbReference>
<feature type="domain" description="HTH araC/xylS-type" evidence="6">
    <location>
        <begin position="164"/>
        <end position="262"/>
    </location>
</feature>
<feature type="region of interest" description="Disordered" evidence="5">
    <location>
        <begin position="130"/>
        <end position="152"/>
    </location>
</feature>
<evidence type="ECO:0000256" key="5">
    <source>
        <dbReference type="SAM" id="MobiDB-lite"/>
    </source>
</evidence>
<dbReference type="GO" id="GO:0043565">
    <property type="term" value="F:sequence-specific DNA binding"/>
    <property type="evidence" value="ECO:0007669"/>
    <property type="project" value="InterPro"/>
</dbReference>
<dbReference type="PANTHER" id="PTHR43280">
    <property type="entry name" value="ARAC-FAMILY TRANSCRIPTIONAL REGULATOR"/>
    <property type="match status" value="1"/>
</dbReference>
<dbReference type="SMART" id="SM00342">
    <property type="entry name" value="HTH_ARAC"/>
    <property type="match status" value="1"/>
</dbReference>
<evidence type="ECO:0000256" key="3">
    <source>
        <dbReference type="ARBA" id="ARBA00023163"/>
    </source>
</evidence>
<dbReference type="Pfam" id="PF12833">
    <property type="entry name" value="HTH_18"/>
    <property type="match status" value="1"/>
</dbReference>
<accession>A0A0C4WLV1</accession>
<keyword evidence="2" id="KW-0238">DNA-binding</keyword>
<evidence type="ECO:0000259" key="6">
    <source>
        <dbReference type="PROSITE" id="PS01124"/>
    </source>
</evidence>
<reference evidence="8 9" key="1">
    <citation type="journal article" date="2015" name="PLoS ONE">
        <title>Azotobacter Genomes: The Genome of Azotobacter chroococcum NCIMB 8003 (ATCC 4412).</title>
        <authorList>
            <person name="Robson R.L."/>
            <person name="Jones R."/>
            <person name="Robson R.M."/>
            <person name="Schwartz A."/>
            <person name="Richardson T.H."/>
        </authorList>
    </citation>
    <scope>NUCLEOTIDE SEQUENCE [LARGE SCALE GENOMIC DNA]</scope>
    <source>
        <strain evidence="8 9">NCIMB 8003</strain>
    </source>
</reference>
<dbReference type="InterPro" id="IPR001789">
    <property type="entry name" value="Sig_transdc_resp-reg_receiver"/>
</dbReference>
<keyword evidence="9" id="KW-1185">Reference proteome</keyword>
<dbReference type="EMBL" id="CP010415">
    <property type="protein sequence ID" value="AJE21216.1"/>
    <property type="molecule type" value="Genomic_DNA"/>
</dbReference>
<dbReference type="RefSeq" id="WP_039803639.1">
    <property type="nucleotide sequence ID" value="NZ_CP010415.1"/>
</dbReference>
<dbReference type="CDD" id="cd00156">
    <property type="entry name" value="REC"/>
    <property type="match status" value="1"/>
</dbReference>
<evidence type="ECO:0000256" key="4">
    <source>
        <dbReference type="PROSITE-ProRule" id="PRU00169"/>
    </source>
</evidence>
<dbReference type="InterPro" id="IPR020449">
    <property type="entry name" value="Tscrpt_reg_AraC-type_HTH"/>
</dbReference>
<evidence type="ECO:0000259" key="7">
    <source>
        <dbReference type="PROSITE" id="PS50110"/>
    </source>
</evidence>
<keyword evidence="3" id="KW-0804">Transcription</keyword>
<dbReference type="KEGG" id="acx:Achr_17600"/>
<dbReference type="PRINTS" id="PR00032">
    <property type="entry name" value="HTHARAC"/>
</dbReference>
<dbReference type="Gene3D" id="3.40.50.2300">
    <property type="match status" value="1"/>
</dbReference>
<dbReference type="PROSITE" id="PS00041">
    <property type="entry name" value="HTH_ARAC_FAMILY_1"/>
    <property type="match status" value="1"/>
</dbReference>
<dbReference type="GO" id="GO:0009893">
    <property type="term" value="P:positive regulation of metabolic process"/>
    <property type="evidence" value="ECO:0007669"/>
    <property type="project" value="UniProtKB-ARBA"/>
</dbReference>
<dbReference type="PROSITE" id="PS01124">
    <property type="entry name" value="HTH_ARAC_FAMILY_2"/>
    <property type="match status" value="1"/>
</dbReference>
<dbReference type="Gene3D" id="1.10.10.60">
    <property type="entry name" value="Homeodomain-like"/>
    <property type="match status" value="2"/>
</dbReference>
<dbReference type="STRING" id="1328314.Achr_17600"/>
<dbReference type="Proteomes" id="UP000068210">
    <property type="component" value="Chromosome"/>
</dbReference>
<dbReference type="GO" id="GO:0000160">
    <property type="term" value="P:phosphorelay signal transduction system"/>
    <property type="evidence" value="ECO:0007669"/>
    <property type="project" value="InterPro"/>
</dbReference>
<evidence type="ECO:0000313" key="8">
    <source>
        <dbReference type="EMBL" id="AJE21216.1"/>
    </source>
</evidence>
<gene>
    <name evidence="8" type="ORF">Achr_17600</name>
</gene>
<dbReference type="InterPro" id="IPR018060">
    <property type="entry name" value="HTH_AraC"/>
</dbReference>
<evidence type="ECO:0000313" key="9">
    <source>
        <dbReference type="Proteomes" id="UP000068210"/>
    </source>
</evidence>